<gene>
    <name evidence="2" type="ORF">QWJ38_18980</name>
</gene>
<keyword evidence="1" id="KW-0812">Transmembrane</keyword>
<feature type="transmembrane region" description="Helical" evidence="1">
    <location>
        <begin position="45"/>
        <end position="65"/>
    </location>
</feature>
<dbReference type="Proteomes" id="UP001228044">
    <property type="component" value="Unassembled WGS sequence"/>
</dbReference>
<keyword evidence="1" id="KW-0472">Membrane</keyword>
<reference evidence="2 3" key="1">
    <citation type="submission" date="2023-06" db="EMBL/GenBank/DDBJ databases">
        <title>Pelomonas sp. PFR6 16S ribosomal RNA gene Genome sequencing and assembly.</title>
        <authorList>
            <person name="Woo H."/>
        </authorList>
    </citation>
    <scope>NUCLEOTIDE SEQUENCE [LARGE SCALE GENOMIC DNA]</scope>
    <source>
        <strain evidence="2 3">PFR6</strain>
    </source>
</reference>
<keyword evidence="1" id="KW-1133">Transmembrane helix</keyword>
<organism evidence="2 3">
    <name type="scientific">Roseateles violae</name>
    <dbReference type="NCBI Taxonomy" id="3058042"/>
    <lineage>
        <taxon>Bacteria</taxon>
        <taxon>Pseudomonadati</taxon>
        <taxon>Pseudomonadota</taxon>
        <taxon>Betaproteobacteria</taxon>
        <taxon>Burkholderiales</taxon>
        <taxon>Sphaerotilaceae</taxon>
        <taxon>Roseateles</taxon>
    </lineage>
</organism>
<evidence type="ECO:0000256" key="1">
    <source>
        <dbReference type="SAM" id="Phobius"/>
    </source>
</evidence>
<dbReference type="PROSITE" id="PS51257">
    <property type="entry name" value="PROKAR_LIPOPROTEIN"/>
    <property type="match status" value="1"/>
</dbReference>
<accession>A0ABT8DXS1</accession>
<dbReference type="EMBL" id="JAUHHC010000005">
    <property type="protein sequence ID" value="MDN3922380.1"/>
    <property type="molecule type" value="Genomic_DNA"/>
</dbReference>
<evidence type="ECO:0000313" key="3">
    <source>
        <dbReference type="Proteomes" id="UP001228044"/>
    </source>
</evidence>
<proteinExistence type="predicted"/>
<feature type="transmembrane region" description="Helical" evidence="1">
    <location>
        <begin position="72"/>
        <end position="95"/>
    </location>
</feature>
<evidence type="ECO:0000313" key="2">
    <source>
        <dbReference type="EMBL" id="MDN3922380.1"/>
    </source>
</evidence>
<sequence length="103" mass="10848">MLNNKPELKSAVESALIALLVAACCLWFLISSANLEDPPVARMALLGIGLGCAVAAHMTFMVIAVKRAGRALLPWLAFIVLLFPVGTAAFLAVLASEEGKQRA</sequence>
<name>A0ABT8DXS1_9BURK</name>
<keyword evidence="3" id="KW-1185">Reference proteome</keyword>
<protein>
    <submittedName>
        <fullName evidence="2">Uncharacterized protein</fullName>
    </submittedName>
</protein>
<dbReference type="RefSeq" id="WP_290360683.1">
    <property type="nucleotide sequence ID" value="NZ_JAUHHC010000005.1"/>
</dbReference>
<comment type="caution">
    <text evidence="2">The sequence shown here is derived from an EMBL/GenBank/DDBJ whole genome shotgun (WGS) entry which is preliminary data.</text>
</comment>